<feature type="signal peptide" evidence="2">
    <location>
        <begin position="1"/>
        <end position="23"/>
    </location>
</feature>
<organism evidence="4 5">
    <name type="scientific">Holothuria leucospilota</name>
    <name type="common">Black long sea cucumber</name>
    <name type="synonym">Mertensiothuria leucospilota</name>
    <dbReference type="NCBI Taxonomy" id="206669"/>
    <lineage>
        <taxon>Eukaryota</taxon>
        <taxon>Metazoa</taxon>
        <taxon>Echinodermata</taxon>
        <taxon>Eleutherozoa</taxon>
        <taxon>Echinozoa</taxon>
        <taxon>Holothuroidea</taxon>
        <taxon>Aspidochirotacea</taxon>
        <taxon>Aspidochirotida</taxon>
        <taxon>Holothuriidae</taxon>
        <taxon>Holothuria</taxon>
    </lineage>
</organism>
<dbReference type="InterPro" id="IPR027417">
    <property type="entry name" value="P-loop_NTPase"/>
</dbReference>
<dbReference type="PRINTS" id="PR01874">
    <property type="entry name" value="DNAREPAIRADA"/>
</dbReference>
<keyword evidence="1" id="KW-0812">Transmembrane</keyword>
<keyword evidence="5" id="KW-1185">Reference proteome</keyword>
<evidence type="ECO:0000256" key="2">
    <source>
        <dbReference type="SAM" id="SignalP"/>
    </source>
</evidence>
<keyword evidence="2" id="KW-0732">Signal</keyword>
<accession>A0A9Q1H1M7</accession>
<keyword evidence="1" id="KW-1133">Transmembrane helix</keyword>
<feature type="transmembrane region" description="Helical" evidence="1">
    <location>
        <begin position="476"/>
        <end position="495"/>
    </location>
</feature>
<comment type="caution">
    <text evidence="4">The sequence shown here is derived from an EMBL/GenBank/DDBJ whole genome shotgun (WGS) entry which is preliminary data.</text>
</comment>
<name>A0A9Q1H1M7_HOLLE</name>
<dbReference type="AlphaFoldDB" id="A0A9Q1H1M7"/>
<dbReference type="Proteomes" id="UP001152320">
    <property type="component" value="Chromosome 12"/>
</dbReference>
<dbReference type="SUPFAM" id="SSF52540">
    <property type="entry name" value="P-loop containing nucleoside triphosphate hydrolases"/>
    <property type="match status" value="1"/>
</dbReference>
<evidence type="ECO:0000313" key="4">
    <source>
        <dbReference type="EMBL" id="KAJ8031767.1"/>
    </source>
</evidence>
<feature type="domain" description="Ig-like" evidence="3">
    <location>
        <begin position="350"/>
        <end position="456"/>
    </location>
</feature>
<dbReference type="Gene3D" id="3.40.50.300">
    <property type="entry name" value="P-loop containing nucleotide triphosphate hydrolases"/>
    <property type="match status" value="1"/>
</dbReference>
<dbReference type="Pfam" id="PF05729">
    <property type="entry name" value="NACHT"/>
    <property type="match status" value="1"/>
</dbReference>
<keyword evidence="1" id="KW-0472">Membrane</keyword>
<evidence type="ECO:0000259" key="3">
    <source>
        <dbReference type="PROSITE" id="PS50835"/>
    </source>
</evidence>
<evidence type="ECO:0000256" key="1">
    <source>
        <dbReference type="SAM" id="Phobius"/>
    </source>
</evidence>
<dbReference type="PANTHER" id="PTHR46312:SF2">
    <property type="entry name" value="NUCLEOTIDE-BINDING OLIGOMERIZATION DOMAIN-CONTAINING PROTEIN 2-LIKE"/>
    <property type="match status" value="1"/>
</dbReference>
<dbReference type="EMBL" id="JAIZAY010000012">
    <property type="protein sequence ID" value="KAJ8031767.1"/>
    <property type="molecule type" value="Genomic_DNA"/>
</dbReference>
<feature type="chain" id="PRO_5040427324" evidence="2">
    <location>
        <begin position="24"/>
        <end position="1041"/>
    </location>
</feature>
<evidence type="ECO:0000313" key="5">
    <source>
        <dbReference type="Proteomes" id="UP001152320"/>
    </source>
</evidence>
<dbReference type="InterPro" id="IPR007111">
    <property type="entry name" value="NACHT_NTPase"/>
</dbReference>
<reference evidence="4" key="1">
    <citation type="submission" date="2021-10" db="EMBL/GenBank/DDBJ databases">
        <title>Tropical sea cucumber genome reveals ecological adaptation and Cuvierian tubules defense mechanism.</title>
        <authorList>
            <person name="Chen T."/>
        </authorList>
    </citation>
    <scope>NUCLEOTIDE SEQUENCE</scope>
    <source>
        <strain evidence="4">Nanhai2018</strain>
        <tissue evidence="4">Muscle</tissue>
    </source>
</reference>
<dbReference type="InterPro" id="IPR007110">
    <property type="entry name" value="Ig-like_dom"/>
</dbReference>
<dbReference type="PROSITE" id="PS50835">
    <property type="entry name" value="IG_LIKE"/>
    <property type="match status" value="1"/>
</dbReference>
<proteinExistence type="predicted"/>
<dbReference type="PANTHER" id="PTHR46312">
    <property type="entry name" value="NACHT DOMAIN-CONTAINING PROTEIN"/>
    <property type="match status" value="1"/>
</dbReference>
<protein>
    <submittedName>
        <fullName evidence="4">NACHT, LRR and PYD domains-containing protein 3</fullName>
    </submittedName>
</protein>
<gene>
    <name evidence="4" type="ORF">HOLleu_25073</name>
</gene>
<dbReference type="OrthoDB" id="427518at2759"/>
<sequence>MEFGPSNLLRVFCVGVLINGLCAEKLCESPQYLELYSTAIVNCTFQKGFFGVFWYNSSNYRSDYPLITYQESEKEGVGFFSGEFDVHLNGSLIINYVTLQHEHSFAVAYLYAEDGSLEISVIEVVVVVRPLTPFPVINQCGNGSRFCIATSDVNVEAICNVPRSRPPVALQWLVRNALEDQNISSTAWISTSENWFNSYAVMNLSAYITSTLSLFVCKALNSAPILPVNDALLMVQRKTINTTATKAITTYFKQYTKLELNCSSKDLYLLVWQRSRQPNESPTDIAIASFIGEQVKKVNSNEYYLGEAGSLMAMNVGLQHEGFYSCWYNDIDHEGVIAHKAILYVDPDPPHLIINGCSFDQECIIQTERKGSLTCSLKGVRPKVRLTWRTLLRHYVTKISFTKVKLEANSDGDTFDVSVTSDFEVEVSSGKNITVVCTVAEPYNELFNFTSEAELRVVLDDSTPANTEDASSIHQYVWVLVVVTLILVFLGFLFCHRKCSKVLTKTRPQSSIKDEPKAEKVPMIERVEPSHRHIEEKTALFIKQLKTKYGVLYNAVQPIPYIKDKLYSVDKVFVEGGIEILINHASQGNTTKKWCKLDCYQNILNHNELKSARLLLEGDPGYGKSTLILQLAYDWCNSLPSLSETEILVLLQLRQLGSVRSIYEAITQFLLPLDSPLNQNDVKDILLHSNSTTILLDGYDEYPGRFDDVKSDIMQIIEYRMFQEVSVVLTTRSSVLPSKYLPHTKRLRLSGFDDKARRYYIKKAVVGEDDAAVDKIEKHLADNPVLGDLCQVPLLFVVFAHMTHEAEEFVKLNSATKYFRYMITTFHSHMRSKMNEADADKYKDFEHKHDQLDRAAFEALTSKRKIIVWKKEELVEKVGQDLYDVYVRIGILVEEEILNIIDHPKTPISTHIQYRTEVRFYHKMFCEWYAAFYVATKGSDPTSNILGDFLRKLDPFEFQYSYRFACGLNNDFAKVIIKFLQTFEGGEQFAILCILEHSGRTEDIQENIRRICKEGIVISRTDTMLLQRSSLQLLEGASKKK</sequence>